<dbReference type="Gene3D" id="2.40.360.10">
    <property type="entry name" value="YmcC-like"/>
    <property type="match status" value="1"/>
</dbReference>
<organism evidence="1 2">
    <name type="scientific">Salinicola lusitanus</name>
    <dbReference type="NCBI Taxonomy" id="1949085"/>
    <lineage>
        <taxon>Bacteria</taxon>
        <taxon>Pseudomonadati</taxon>
        <taxon>Pseudomonadota</taxon>
        <taxon>Gammaproteobacteria</taxon>
        <taxon>Oceanospirillales</taxon>
        <taxon>Halomonadaceae</taxon>
        <taxon>Salinicola</taxon>
    </lineage>
</organism>
<sequence>MTAARHYRLEDRPRAVFFCLAMASLLLSGCSLGSGRALDGLVPGSASGDVSDQAAATSYASLDFHVEGHGGLVILASQVGDMTYWQFRDSATVALKDGYLHSSAGLEQNLIDTSITGEEGEIVDESPWRGSSSSIAYRLTREWQTADGDLHHGQATALLDCDAAPSQVELPLMSRALQVCHETVNWEDGNVTHGTLWRAPEDGRLWAVETQPWPGAPIFDWQVARPW</sequence>
<reference evidence="1 2" key="1">
    <citation type="submission" date="2024-04" db="EMBL/GenBank/DDBJ databases">
        <title>Salinicola lusitanus LLJ914,a marine bacterium isolated from the Okinawa Trough.</title>
        <authorList>
            <person name="Li J."/>
        </authorList>
    </citation>
    <scope>NUCLEOTIDE SEQUENCE [LARGE SCALE GENOMIC DNA]</scope>
    <source>
        <strain evidence="1 2">LLJ914</strain>
    </source>
</reference>
<dbReference type="EMBL" id="CP151919">
    <property type="protein sequence ID" value="XAD53513.1"/>
    <property type="molecule type" value="Genomic_DNA"/>
</dbReference>
<evidence type="ECO:0000313" key="1">
    <source>
        <dbReference type="EMBL" id="XAD53513.1"/>
    </source>
</evidence>
<protein>
    <submittedName>
        <fullName evidence="1">YjbF family lipoprotein</fullName>
    </submittedName>
</protein>
<accession>A0ABZ3CQT1</accession>
<dbReference type="PROSITE" id="PS51257">
    <property type="entry name" value="PROKAR_LIPOPROTEIN"/>
    <property type="match status" value="1"/>
</dbReference>
<keyword evidence="1" id="KW-0449">Lipoprotein</keyword>
<evidence type="ECO:0000313" key="2">
    <source>
        <dbReference type="Proteomes" id="UP001453229"/>
    </source>
</evidence>
<proteinExistence type="predicted"/>
<dbReference type="RefSeq" id="WP_342594566.1">
    <property type="nucleotide sequence ID" value="NZ_CP151919.1"/>
</dbReference>
<name>A0ABZ3CQT1_9GAMM</name>
<dbReference type="InterPro" id="IPR023373">
    <property type="entry name" value="YmcC_sf"/>
</dbReference>
<gene>
    <name evidence="1" type="ORF">AAGT95_16945</name>
</gene>
<keyword evidence="2" id="KW-1185">Reference proteome</keyword>
<dbReference type="Proteomes" id="UP001453229">
    <property type="component" value="Chromosome"/>
</dbReference>
<dbReference type="SUPFAM" id="SSF159270">
    <property type="entry name" value="YmcC-like"/>
    <property type="match status" value="1"/>
</dbReference>